<protein>
    <recommendedName>
        <fullName evidence="10">Dynein light chain</fullName>
    </recommendedName>
</protein>
<evidence type="ECO:0000256" key="7">
    <source>
        <dbReference type="ARBA" id="ARBA00022927"/>
    </source>
</evidence>
<dbReference type="WBParaSite" id="TREG1_42950.1">
    <property type="protein sequence ID" value="TREG1_42950.1"/>
    <property type="gene ID" value="TREG1_42950"/>
</dbReference>
<dbReference type="GO" id="GO:0005634">
    <property type="term" value="C:nucleus"/>
    <property type="evidence" value="ECO:0007669"/>
    <property type="project" value="UniProtKB-SubCell"/>
</dbReference>
<keyword evidence="7" id="KW-0653">Protein transport</keyword>
<keyword evidence="5 10" id="KW-0493">Microtubule</keyword>
<reference evidence="11" key="1">
    <citation type="submission" date="2022-06" db="EMBL/GenBank/DDBJ databases">
        <authorList>
            <person name="Berger JAMES D."/>
            <person name="Berger JAMES D."/>
        </authorList>
    </citation>
    <scope>NUCLEOTIDE SEQUENCE [LARGE SCALE GENOMIC DNA]</scope>
</reference>
<keyword evidence="4 10" id="KW-0963">Cytoplasm</keyword>
<organism evidence="11 12">
    <name type="scientific">Trichobilharzia regenti</name>
    <name type="common">Nasal bird schistosome</name>
    <dbReference type="NCBI Taxonomy" id="157069"/>
    <lineage>
        <taxon>Eukaryota</taxon>
        <taxon>Metazoa</taxon>
        <taxon>Spiralia</taxon>
        <taxon>Lophotrochozoa</taxon>
        <taxon>Platyhelminthes</taxon>
        <taxon>Trematoda</taxon>
        <taxon>Digenea</taxon>
        <taxon>Strigeidida</taxon>
        <taxon>Schistosomatoidea</taxon>
        <taxon>Schistosomatidae</taxon>
        <taxon>Trichobilharzia</taxon>
    </lineage>
</organism>
<keyword evidence="9" id="KW-0539">Nucleus</keyword>
<reference evidence="12" key="2">
    <citation type="submission" date="2023-11" db="UniProtKB">
        <authorList>
            <consortium name="WormBaseParasite"/>
        </authorList>
    </citation>
    <scope>IDENTIFICATION</scope>
</reference>
<name>A0AA85JUT5_TRIRE</name>
<sequence>MNKENIHIMKNYNVVVEANELPPERKATALTLCIQALDYYNNEKEVAMFMKKNFDKLYGPTWQCVIGHEFGSSITHDEKCFIYIHCGPVSLLLFRCTG</sequence>
<keyword evidence="8 10" id="KW-0206">Cytoskeleton</keyword>
<keyword evidence="10" id="KW-0505">Motor protein</keyword>
<dbReference type="SMART" id="SM01375">
    <property type="entry name" value="Dynein_light"/>
    <property type="match status" value="1"/>
</dbReference>
<evidence type="ECO:0000256" key="10">
    <source>
        <dbReference type="RuleBase" id="RU365010"/>
    </source>
</evidence>
<dbReference type="GO" id="GO:0005874">
    <property type="term" value="C:microtubule"/>
    <property type="evidence" value="ECO:0007669"/>
    <property type="project" value="UniProtKB-KW"/>
</dbReference>
<evidence type="ECO:0000256" key="4">
    <source>
        <dbReference type="ARBA" id="ARBA00022490"/>
    </source>
</evidence>
<proteinExistence type="inferred from homology"/>
<evidence type="ECO:0000256" key="2">
    <source>
        <dbReference type="ARBA" id="ARBA00004245"/>
    </source>
</evidence>
<dbReference type="GO" id="GO:0051028">
    <property type="term" value="P:mRNA transport"/>
    <property type="evidence" value="ECO:0007669"/>
    <property type="project" value="UniProtKB-KW"/>
</dbReference>
<evidence type="ECO:0000256" key="6">
    <source>
        <dbReference type="ARBA" id="ARBA00022816"/>
    </source>
</evidence>
<evidence type="ECO:0000313" key="12">
    <source>
        <dbReference type="WBParaSite" id="TREG1_42950.1"/>
    </source>
</evidence>
<keyword evidence="11" id="KW-1185">Reference proteome</keyword>
<dbReference type="GO" id="GO:0005868">
    <property type="term" value="C:cytoplasmic dynein complex"/>
    <property type="evidence" value="ECO:0007669"/>
    <property type="project" value="TreeGrafter"/>
</dbReference>
<dbReference type="PANTHER" id="PTHR11886">
    <property type="entry name" value="DYNEIN LIGHT CHAIN"/>
    <property type="match status" value="1"/>
</dbReference>
<evidence type="ECO:0000256" key="3">
    <source>
        <dbReference type="ARBA" id="ARBA00022448"/>
    </source>
</evidence>
<evidence type="ECO:0000256" key="5">
    <source>
        <dbReference type="ARBA" id="ARBA00022701"/>
    </source>
</evidence>
<dbReference type="InterPro" id="IPR001372">
    <property type="entry name" value="Dynein_light_chain_typ-1/2"/>
</dbReference>
<evidence type="ECO:0000256" key="1">
    <source>
        <dbReference type="ARBA" id="ARBA00004123"/>
    </source>
</evidence>
<evidence type="ECO:0000313" key="11">
    <source>
        <dbReference type="Proteomes" id="UP000050795"/>
    </source>
</evidence>
<dbReference type="SUPFAM" id="SSF54648">
    <property type="entry name" value="DLC"/>
    <property type="match status" value="1"/>
</dbReference>
<dbReference type="Pfam" id="PF01221">
    <property type="entry name" value="Dynein_light"/>
    <property type="match status" value="1"/>
</dbReference>
<dbReference type="Proteomes" id="UP000050795">
    <property type="component" value="Unassembled WGS sequence"/>
</dbReference>
<dbReference type="GO" id="GO:0045505">
    <property type="term" value="F:dynein intermediate chain binding"/>
    <property type="evidence" value="ECO:0007669"/>
    <property type="project" value="TreeGrafter"/>
</dbReference>
<accession>A0AA85JUT5</accession>
<dbReference type="Gene3D" id="3.30.740.10">
    <property type="entry name" value="Protein Inhibitor Of Neuronal Nitric Oxide Synthase"/>
    <property type="match status" value="1"/>
</dbReference>
<dbReference type="AlphaFoldDB" id="A0AA85JUT5"/>
<evidence type="ECO:0000256" key="9">
    <source>
        <dbReference type="ARBA" id="ARBA00023242"/>
    </source>
</evidence>
<comment type="similarity">
    <text evidence="10">Belongs to the dynein light chain family.</text>
</comment>
<dbReference type="FunFam" id="3.30.740.10:FF:000005">
    <property type="entry name" value="Dynein light chain"/>
    <property type="match status" value="1"/>
</dbReference>
<dbReference type="PANTHER" id="PTHR11886:SF35">
    <property type="entry name" value="DYNEIN LIGHT CHAIN"/>
    <property type="match status" value="1"/>
</dbReference>
<evidence type="ECO:0000256" key="8">
    <source>
        <dbReference type="ARBA" id="ARBA00023212"/>
    </source>
</evidence>
<comment type="subcellular location">
    <subcellularLocation>
        <location evidence="2 10">Cytoplasm</location>
        <location evidence="2 10">Cytoskeleton</location>
    </subcellularLocation>
    <subcellularLocation>
        <location evidence="1">Nucleus</location>
    </subcellularLocation>
</comment>
<keyword evidence="6" id="KW-0509">mRNA transport</keyword>
<keyword evidence="3" id="KW-0813">Transport</keyword>
<dbReference type="GO" id="GO:0007017">
    <property type="term" value="P:microtubule-based process"/>
    <property type="evidence" value="ECO:0007669"/>
    <property type="project" value="InterPro"/>
</dbReference>
<dbReference type="GO" id="GO:0015031">
    <property type="term" value="P:protein transport"/>
    <property type="evidence" value="ECO:0007669"/>
    <property type="project" value="UniProtKB-KW"/>
</dbReference>
<keyword evidence="10" id="KW-0243">Dynein</keyword>
<dbReference type="InterPro" id="IPR037177">
    <property type="entry name" value="DLC_sf"/>
</dbReference>